<evidence type="ECO:0000313" key="2">
    <source>
        <dbReference type="EMBL" id="SHJ17879.1"/>
    </source>
</evidence>
<dbReference type="Proteomes" id="UP000184290">
    <property type="component" value="Unassembled WGS sequence"/>
</dbReference>
<dbReference type="SUPFAM" id="SSF52540">
    <property type="entry name" value="P-loop containing nucleoside triphosphate hydrolases"/>
    <property type="match status" value="1"/>
</dbReference>
<reference evidence="2 3" key="1">
    <citation type="submission" date="2016-11" db="EMBL/GenBank/DDBJ databases">
        <authorList>
            <person name="Varghese N."/>
            <person name="Submissions S."/>
        </authorList>
    </citation>
    <scope>NUCLEOTIDE SEQUENCE [LARGE SCALE GENOMIC DNA]</scope>
    <source>
        <strain evidence="2 3">DSM 21988</strain>
    </source>
</reference>
<organism evidence="2 3">
    <name type="scientific">Aureimonas altamirensis DSM 21988</name>
    <dbReference type="NCBI Taxonomy" id="1121026"/>
    <lineage>
        <taxon>Bacteria</taxon>
        <taxon>Pseudomonadati</taxon>
        <taxon>Pseudomonadota</taxon>
        <taxon>Alphaproteobacteria</taxon>
        <taxon>Hyphomicrobiales</taxon>
        <taxon>Aurantimonadaceae</taxon>
        <taxon>Aureimonas</taxon>
    </lineage>
</organism>
<accession>A0ABY1IHE8</accession>
<feature type="domain" description="NadR/Ttd14 AAA" evidence="1">
    <location>
        <begin position="9"/>
        <end position="170"/>
    </location>
</feature>
<dbReference type="InterPro" id="IPR027417">
    <property type="entry name" value="P-loop_NTPase"/>
</dbReference>
<dbReference type="EMBL" id="FQZC01000002">
    <property type="protein sequence ID" value="SHJ17879.1"/>
    <property type="molecule type" value="Genomic_DNA"/>
</dbReference>
<name>A0ABY1IHE8_9HYPH</name>
<keyword evidence="3" id="KW-1185">Reference proteome</keyword>
<dbReference type="RefSeq" id="WP_060604056.1">
    <property type="nucleotide sequence ID" value="NZ_FQZC01000002.1"/>
</dbReference>
<evidence type="ECO:0000259" key="1">
    <source>
        <dbReference type="Pfam" id="PF13521"/>
    </source>
</evidence>
<protein>
    <submittedName>
        <fullName evidence="2">Predicted ATPase</fullName>
    </submittedName>
</protein>
<dbReference type="Gene3D" id="3.40.50.300">
    <property type="entry name" value="P-loop containing nucleotide triphosphate hydrolases"/>
    <property type="match status" value="1"/>
</dbReference>
<gene>
    <name evidence="2" type="ORF">SAMN02745911_1921</name>
</gene>
<sequence length="191" mass="20568">MSDTGGRHVVLSGCSGGGKSSLLAELSQRGFATVPEPGRRIVQREAQGSGAALPWVDLAAFAVKAVALAAEDRKAAAHVPDPVFFDRSLVDAAVALEHATGYPSRQTLADHESYHPQVFLTPPWPEIYVHDPERRHGFDDATAEYDRLLAAYVDLGYEAIILPKAGVADRADFVLDCLSPYSARSKRISTP</sequence>
<evidence type="ECO:0000313" key="3">
    <source>
        <dbReference type="Proteomes" id="UP000184290"/>
    </source>
</evidence>
<comment type="caution">
    <text evidence="2">The sequence shown here is derived from an EMBL/GenBank/DDBJ whole genome shotgun (WGS) entry which is preliminary data.</text>
</comment>
<dbReference type="InterPro" id="IPR038727">
    <property type="entry name" value="NadR/Ttd14_AAA_dom"/>
</dbReference>
<dbReference type="Pfam" id="PF13521">
    <property type="entry name" value="AAA_28"/>
    <property type="match status" value="1"/>
</dbReference>
<proteinExistence type="predicted"/>